<organism evidence="1 2">
    <name type="scientific">Nostoc sphaeroides CCNUC1</name>
    <dbReference type="NCBI Taxonomy" id="2653204"/>
    <lineage>
        <taxon>Bacteria</taxon>
        <taxon>Bacillati</taxon>
        <taxon>Cyanobacteriota</taxon>
        <taxon>Cyanophyceae</taxon>
        <taxon>Nostocales</taxon>
        <taxon>Nostocaceae</taxon>
        <taxon>Nostoc</taxon>
    </lineage>
</organism>
<protein>
    <submittedName>
        <fullName evidence="1">Uncharacterized protein</fullName>
    </submittedName>
</protein>
<evidence type="ECO:0000313" key="1">
    <source>
        <dbReference type="EMBL" id="QFS51766.1"/>
    </source>
</evidence>
<sequence>MSTLYTINIVNNSGDFKQFFVFQKPAIYTGGQKIYSNSVWSCGISPGVGSSATFLMLQQYYAGLQQQIKPPNVGEASGYSSAIQPINLTPKPPDTTTKNTTSMILPSESSGLGLTPTINTPEVQTGAFRIITPTFEPAVTPYNVGLASQTPMGNVILSNFIVAQPNQDIDCQPIVQFYVQTGTYQPGTVINFTSSSKNAAVCDATTGFVTFLVVYNSNGTWAVTESGPTRLMGQPRISASAQTHDSAVFSSNAPALKAEIKNEAGRAVICTGFAANFNAPVTVQNLSNPGVIHLNSEYQVGPTDGPYVGRMCINIAGNEATFQ</sequence>
<keyword evidence="2" id="KW-1185">Reference proteome</keyword>
<proteinExistence type="predicted"/>
<dbReference type="RefSeq" id="WP_152592125.1">
    <property type="nucleotide sequence ID" value="NZ_CP045227.1"/>
</dbReference>
<evidence type="ECO:0000313" key="2">
    <source>
        <dbReference type="Proteomes" id="UP000326678"/>
    </source>
</evidence>
<accession>A0A5P8WHY4</accession>
<dbReference type="Proteomes" id="UP000326678">
    <property type="component" value="Chromosome Gxm2"/>
</dbReference>
<reference evidence="1 2" key="1">
    <citation type="submission" date="2019-10" db="EMBL/GenBank/DDBJ databases">
        <title>Genomic and transcriptomic insights into the perfect genentic adaptation of a filamentous nitrogen-fixing cyanobacterium to rice fields.</title>
        <authorList>
            <person name="Chen Z."/>
        </authorList>
    </citation>
    <scope>NUCLEOTIDE SEQUENCE [LARGE SCALE GENOMIC DNA]</scope>
    <source>
        <strain evidence="1">CCNUC1</strain>
    </source>
</reference>
<gene>
    <name evidence="1" type="ORF">GXM_09260</name>
</gene>
<dbReference type="KEGG" id="nsh:GXM_09260"/>
<name>A0A5P8WHY4_9NOSO</name>
<dbReference type="EMBL" id="CP045227">
    <property type="protein sequence ID" value="QFS51766.1"/>
    <property type="molecule type" value="Genomic_DNA"/>
</dbReference>
<dbReference type="AlphaFoldDB" id="A0A5P8WHY4"/>